<evidence type="ECO:0000256" key="2">
    <source>
        <dbReference type="ARBA" id="ARBA00022801"/>
    </source>
</evidence>
<name>A0A929QSD3_ABIDE</name>
<dbReference type="Gene3D" id="2.60.40.1180">
    <property type="entry name" value="Golgi alpha-mannosidase II"/>
    <property type="match status" value="1"/>
</dbReference>
<evidence type="ECO:0000259" key="5">
    <source>
        <dbReference type="SMART" id="SM00642"/>
    </source>
</evidence>
<dbReference type="InterPro" id="IPR045857">
    <property type="entry name" value="O16G_dom_2"/>
</dbReference>
<dbReference type="GO" id="GO:0004556">
    <property type="term" value="F:alpha-amylase activity"/>
    <property type="evidence" value="ECO:0007669"/>
    <property type="project" value="TreeGrafter"/>
</dbReference>
<dbReference type="InterPro" id="IPR017853">
    <property type="entry name" value="GH"/>
</dbReference>
<dbReference type="Proteomes" id="UP000757900">
    <property type="component" value="Unassembled WGS sequence"/>
</dbReference>
<dbReference type="GO" id="GO:0005993">
    <property type="term" value="P:trehalose catabolic process"/>
    <property type="evidence" value="ECO:0007669"/>
    <property type="project" value="InterPro"/>
</dbReference>
<dbReference type="InterPro" id="IPR013780">
    <property type="entry name" value="Glyco_hydro_b"/>
</dbReference>
<proteinExistence type="inferred from homology"/>
<dbReference type="SUPFAM" id="SSF51011">
    <property type="entry name" value="Glycosyl hydrolase domain"/>
    <property type="match status" value="1"/>
</dbReference>
<evidence type="ECO:0000256" key="4">
    <source>
        <dbReference type="NCBIfam" id="TIGR02403"/>
    </source>
</evidence>
<dbReference type="NCBIfam" id="TIGR02403">
    <property type="entry name" value="trehalose_treC"/>
    <property type="match status" value="1"/>
</dbReference>
<dbReference type="SMART" id="SM00642">
    <property type="entry name" value="Aamy"/>
    <property type="match status" value="1"/>
</dbReference>
<evidence type="ECO:0000256" key="1">
    <source>
        <dbReference type="ARBA" id="ARBA00008061"/>
    </source>
</evidence>
<accession>A0A929QSD3</accession>
<protein>
    <recommendedName>
        <fullName evidence="4">Alpha,alpha-phosphotrehalase</fullName>
        <ecNumber evidence="4">3.2.1.93</ecNumber>
    </recommendedName>
</protein>
<comment type="caution">
    <text evidence="6">The sequence shown here is derived from an EMBL/GenBank/DDBJ whole genome shotgun (WGS) entry which is preliminary data.</text>
</comment>
<dbReference type="FunFam" id="3.20.20.80:FF:000064">
    <property type="entry name" value="Oligo-1,6-glucosidase"/>
    <property type="match status" value="1"/>
</dbReference>
<dbReference type="RefSeq" id="WP_314330337.1">
    <property type="nucleotide sequence ID" value="NZ_CAUSBW010000010.1"/>
</dbReference>
<dbReference type="InterPro" id="IPR006047">
    <property type="entry name" value="GH13_cat_dom"/>
</dbReference>
<dbReference type="NCBIfam" id="NF008183">
    <property type="entry name" value="PRK10933.1"/>
    <property type="match status" value="1"/>
</dbReference>
<reference evidence="6" key="1">
    <citation type="submission" date="2020-04" db="EMBL/GenBank/DDBJ databases">
        <title>Deep metagenomics examines the oral microbiome during advanced dental caries in children, revealing novel taxa and co-occurrences with host molecules.</title>
        <authorList>
            <person name="Baker J.L."/>
            <person name="Morton J.T."/>
            <person name="Dinis M."/>
            <person name="Alvarez R."/>
            <person name="Tran N.C."/>
            <person name="Knight R."/>
            <person name="Edlund A."/>
        </authorList>
    </citation>
    <scope>NUCLEOTIDE SEQUENCE</scope>
    <source>
        <strain evidence="6">JCVI_23_bin.16</strain>
    </source>
</reference>
<dbReference type="AlphaFoldDB" id="A0A929QSD3"/>
<dbReference type="PANTHER" id="PTHR10357:SF217">
    <property type="entry name" value="TREHALOSE-6-PHOSPHATE HYDROLASE"/>
    <property type="match status" value="1"/>
</dbReference>
<evidence type="ECO:0000256" key="3">
    <source>
        <dbReference type="ARBA" id="ARBA00023295"/>
    </source>
</evidence>
<evidence type="ECO:0000313" key="7">
    <source>
        <dbReference type="Proteomes" id="UP000757900"/>
    </source>
</evidence>
<dbReference type="CDD" id="cd11333">
    <property type="entry name" value="AmyAc_SI_OligoGlu_DGase"/>
    <property type="match status" value="1"/>
</dbReference>
<organism evidence="6 7">
    <name type="scientific">Abiotrophia defectiva</name>
    <name type="common">Streptococcus defectivus</name>
    <dbReference type="NCBI Taxonomy" id="46125"/>
    <lineage>
        <taxon>Bacteria</taxon>
        <taxon>Bacillati</taxon>
        <taxon>Bacillota</taxon>
        <taxon>Bacilli</taxon>
        <taxon>Lactobacillales</taxon>
        <taxon>Aerococcaceae</taxon>
        <taxon>Abiotrophia</taxon>
    </lineage>
</organism>
<keyword evidence="3 6" id="KW-0326">Glycosidase</keyword>
<dbReference type="Pfam" id="PF00128">
    <property type="entry name" value="Alpha-amylase"/>
    <property type="match status" value="1"/>
</dbReference>
<evidence type="ECO:0000313" key="6">
    <source>
        <dbReference type="EMBL" id="MBF0934399.1"/>
    </source>
</evidence>
<sequence>MRLSKKVVYQLYPKSFKDTTGNGMGDLRGIIEKLDYLAGLGIDLIWLNPFYPSPQHDNGYDISDYCAIDPAFGTMADFEELVAAADKRGIGLMLDMVLNHVSTEHEWFKKALAGDPKYQAYFYLRPAKADGSLPTNWESKFGGPAWERFGDSDLYYLHLYDVTQADLDWHNPQVRQELHQVVNFWRQKGVKGFRFDVLNVIGKSEELVDSQAPGSSQEKSLYTDTPIVHTWIRELNQATFGQDQEIVTVGEMSSTTIENGISYTNPKDQELSMIFSFHHLKVDYENGEKWSNPAFDFLELKRILDEWQTGMSDGQGWNALFFNNHDQPRSNSRFGDVVNYPYQTQTLLATVTHLLRGTPYIYQGEEIGMTNPGYQELAQYNDVETHNNYQIMRDKGYSHEKAMTIIQAKSRDNSRTPMQWDGTAHAGFTKATPWLEVAANYPTINVEKELAEGKIYAYYQELIHLRKDYDVISDGTYSGLFLDHPSIMGFVREYEGQQLLVLGHFYDGNVEIELPQAFRGRTATKLIGNGPVQYAEGLTLGPYESVAFLFEAE</sequence>
<comment type="similarity">
    <text evidence="1">Belongs to the glycosyl hydrolase 13 family.</text>
</comment>
<dbReference type="GO" id="GO:0005737">
    <property type="term" value="C:cytoplasm"/>
    <property type="evidence" value="ECO:0007669"/>
    <property type="project" value="UniProtKB-UniRule"/>
</dbReference>
<gene>
    <name evidence="6" type="primary">treC</name>
    <name evidence="6" type="ORF">HXK00_01990</name>
</gene>
<dbReference type="EC" id="3.2.1.93" evidence="4"/>
<feature type="domain" description="Glycosyl hydrolase family 13 catalytic" evidence="5">
    <location>
        <begin position="10"/>
        <end position="415"/>
    </location>
</feature>
<dbReference type="InterPro" id="IPR012769">
    <property type="entry name" value="Trehalose_TreC"/>
</dbReference>
<dbReference type="GO" id="GO:0008788">
    <property type="term" value="F:alpha,alpha-phosphotrehalase activity"/>
    <property type="evidence" value="ECO:0007669"/>
    <property type="project" value="UniProtKB-UniRule"/>
</dbReference>
<dbReference type="Gene3D" id="3.20.20.80">
    <property type="entry name" value="Glycosidases"/>
    <property type="match status" value="1"/>
</dbReference>
<dbReference type="InterPro" id="IPR032091">
    <property type="entry name" value="Malt_amylase-like_C"/>
</dbReference>
<dbReference type="EMBL" id="JABZFV010000019">
    <property type="protein sequence ID" value="MBF0934399.1"/>
    <property type="molecule type" value="Genomic_DNA"/>
</dbReference>
<dbReference type="Gene3D" id="3.90.400.10">
    <property type="entry name" value="Oligo-1,6-glucosidase, Domain 2"/>
    <property type="match status" value="1"/>
</dbReference>
<dbReference type="PANTHER" id="PTHR10357">
    <property type="entry name" value="ALPHA-AMYLASE FAMILY MEMBER"/>
    <property type="match status" value="1"/>
</dbReference>
<dbReference type="Pfam" id="PF16657">
    <property type="entry name" value="Malt_amylase_C"/>
    <property type="match status" value="1"/>
</dbReference>
<keyword evidence="2 6" id="KW-0378">Hydrolase</keyword>
<dbReference type="SUPFAM" id="SSF51445">
    <property type="entry name" value="(Trans)glycosidases"/>
    <property type="match status" value="1"/>
</dbReference>